<reference evidence="1 2" key="1">
    <citation type="submission" date="2019-12" db="EMBL/GenBank/DDBJ databases">
        <title>Whole genome shotgun sequence of Streptomyces hygroscopicus subsp. glebosus NBRC 13786.</title>
        <authorList>
            <person name="Ichikawa N."/>
            <person name="Kimura A."/>
            <person name="Kitahashi Y."/>
            <person name="Komaki H."/>
            <person name="Tamura T."/>
        </authorList>
    </citation>
    <scope>NUCLEOTIDE SEQUENCE [LARGE SCALE GENOMIC DNA]</scope>
    <source>
        <strain evidence="1 2">NBRC 13786</strain>
    </source>
</reference>
<gene>
    <name evidence="1" type="ORF">Sgleb_13980</name>
</gene>
<dbReference type="AlphaFoldDB" id="A0A640SSV9"/>
<sequence length="105" mass="11382">MTVKVVEGSGVAACPPRSYALYEGNRFHEADDDARRVLVADEPVPDLAEYGFDGAVRSLVNLSRFAVELYEEPRAQGEHLTFGPTLSPKGLGVNVPRRATVRVGP</sequence>
<accession>A0A640SSV9</accession>
<dbReference type="Proteomes" id="UP000430079">
    <property type="component" value="Unassembled WGS sequence"/>
</dbReference>
<dbReference type="RefSeq" id="WP_190143557.1">
    <property type="nucleotide sequence ID" value="NZ_BLIO01000001.1"/>
</dbReference>
<evidence type="ECO:0000313" key="1">
    <source>
        <dbReference type="EMBL" id="GFE13351.1"/>
    </source>
</evidence>
<protein>
    <submittedName>
        <fullName evidence="1">Uncharacterized protein</fullName>
    </submittedName>
</protein>
<proteinExistence type="predicted"/>
<name>A0A640SSV9_9ACTN</name>
<keyword evidence="2" id="KW-1185">Reference proteome</keyword>
<organism evidence="1 2">
    <name type="scientific">Streptomyces glebosus</name>
    <dbReference type="NCBI Taxonomy" id="249580"/>
    <lineage>
        <taxon>Bacteria</taxon>
        <taxon>Bacillati</taxon>
        <taxon>Actinomycetota</taxon>
        <taxon>Actinomycetes</taxon>
        <taxon>Kitasatosporales</taxon>
        <taxon>Streptomycetaceae</taxon>
        <taxon>Streptomyces</taxon>
    </lineage>
</organism>
<comment type="caution">
    <text evidence="1">The sequence shown here is derived from an EMBL/GenBank/DDBJ whole genome shotgun (WGS) entry which is preliminary data.</text>
</comment>
<evidence type="ECO:0000313" key="2">
    <source>
        <dbReference type="Proteomes" id="UP000430079"/>
    </source>
</evidence>
<dbReference type="EMBL" id="BLIO01000001">
    <property type="protein sequence ID" value="GFE13351.1"/>
    <property type="molecule type" value="Genomic_DNA"/>
</dbReference>